<accession>A0A9Q0MCD7</accession>
<dbReference type="Proteomes" id="UP001142055">
    <property type="component" value="Chromosome 1"/>
</dbReference>
<protein>
    <submittedName>
        <fullName evidence="2">Uncharacterized protein</fullName>
    </submittedName>
</protein>
<reference evidence="2" key="1">
    <citation type="submission" date="2022-12" db="EMBL/GenBank/DDBJ databases">
        <title>Genome assemblies of Blomia tropicalis.</title>
        <authorList>
            <person name="Cui Y."/>
        </authorList>
    </citation>
    <scope>NUCLEOTIDE SEQUENCE</scope>
    <source>
        <tissue evidence="2">Adult mites</tissue>
    </source>
</reference>
<feature type="compositionally biased region" description="Basic and acidic residues" evidence="1">
    <location>
        <begin position="69"/>
        <end position="78"/>
    </location>
</feature>
<feature type="region of interest" description="Disordered" evidence="1">
    <location>
        <begin position="46"/>
        <end position="98"/>
    </location>
</feature>
<keyword evidence="3" id="KW-1185">Reference proteome</keyword>
<name>A0A9Q0MCD7_BLOTA</name>
<dbReference type="AlphaFoldDB" id="A0A9Q0MCD7"/>
<gene>
    <name evidence="2" type="ORF">RDWZM_001850</name>
</gene>
<sequence length="98" mass="10811">MTSSLPNVINFSEGSGEESSDSGFLNLGNEPIPSFLRIKFEQMFKERQAKRSSTPKLDKRKGSKTHSSPKLDRDKGSKESASPTNKVPKDGTHKKTSN</sequence>
<organism evidence="2 3">
    <name type="scientific">Blomia tropicalis</name>
    <name type="common">Mite</name>
    <dbReference type="NCBI Taxonomy" id="40697"/>
    <lineage>
        <taxon>Eukaryota</taxon>
        <taxon>Metazoa</taxon>
        <taxon>Ecdysozoa</taxon>
        <taxon>Arthropoda</taxon>
        <taxon>Chelicerata</taxon>
        <taxon>Arachnida</taxon>
        <taxon>Acari</taxon>
        <taxon>Acariformes</taxon>
        <taxon>Sarcoptiformes</taxon>
        <taxon>Astigmata</taxon>
        <taxon>Glycyphagoidea</taxon>
        <taxon>Echimyopodidae</taxon>
        <taxon>Blomia</taxon>
    </lineage>
</organism>
<feature type="compositionally biased region" description="Polar residues" evidence="1">
    <location>
        <begin position="1"/>
        <end position="10"/>
    </location>
</feature>
<comment type="caution">
    <text evidence="2">The sequence shown here is derived from an EMBL/GenBank/DDBJ whole genome shotgun (WGS) entry which is preliminary data.</text>
</comment>
<feature type="region of interest" description="Disordered" evidence="1">
    <location>
        <begin position="1"/>
        <end position="28"/>
    </location>
</feature>
<evidence type="ECO:0000256" key="1">
    <source>
        <dbReference type="SAM" id="MobiDB-lite"/>
    </source>
</evidence>
<evidence type="ECO:0000313" key="2">
    <source>
        <dbReference type="EMBL" id="KAJ6223305.1"/>
    </source>
</evidence>
<feature type="compositionally biased region" description="Basic and acidic residues" evidence="1">
    <location>
        <begin position="87"/>
        <end position="98"/>
    </location>
</feature>
<dbReference type="EMBL" id="JAPWDV010000001">
    <property type="protein sequence ID" value="KAJ6223305.1"/>
    <property type="molecule type" value="Genomic_DNA"/>
</dbReference>
<proteinExistence type="predicted"/>
<evidence type="ECO:0000313" key="3">
    <source>
        <dbReference type="Proteomes" id="UP001142055"/>
    </source>
</evidence>